<name>A0A6J5KXG4_9CAUD</name>
<organism evidence="1">
    <name type="scientific">uncultured Caudovirales phage</name>
    <dbReference type="NCBI Taxonomy" id="2100421"/>
    <lineage>
        <taxon>Viruses</taxon>
        <taxon>Duplodnaviria</taxon>
        <taxon>Heunggongvirae</taxon>
        <taxon>Uroviricota</taxon>
        <taxon>Caudoviricetes</taxon>
        <taxon>Peduoviridae</taxon>
        <taxon>Maltschvirus</taxon>
        <taxon>Maltschvirus maltsch</taxon>
    </lineage>
</organism>
<proteinExistence type="predicted"/>
<gene>
    <name evidence="1" type="ORF">UFOVP78_49</name>
</gene>
<accession>A0A6J5KXG4</accession>
<evidence type="ECO:0000313" key="1">
    <source>
        <dbReference type="EMBL" id="CAB4127114.1"/>
    </source>
</evidence>
<sequence>MPADQNQTTPDPFLCSGYDRAGDWCQGTGHCTCAELERQRSALAAVRAAVADYHLALDRREHGGVAQDRAVKAIEETLDMPWRQGEEMKRRAAT</sequence>
<dbReference type="EMBL" id="LR796203">
    <property type="protein sequence ID" value="CAB4127114.1"/>
    <property type="molecule type" value="Genomic_DNA"/>
</dbReference>
<reference evidence="1" key="1">
    <citation type="submission" date="2020-04" db="EMBL/GenBank/DDBJ databases">
        <authorList>
            <person name="Chiriac C."/>
            <person name="Salcher M."/>
            <person name="Ghai R."/>
            <person name="Kavagutti S V."/>
        </authorList>
    </citation>
    <scope>NUCLEOTIDE SEQUENCE</scope>
</reference>
<protein>
    <submittedName>
        <fullName evidence="1">Uncharacterized protein</fullName>
    </submittedName>
</protein>